<feature type="binding site" evidence="3">
    <location>
        <begin position="147"/>
        <end position="150"/>
    </location>
    <ligand>
        <name>GTP</name>
        <dbReference type="ChEBI" id="CHEBI:37565"/>
    </ligand>
</feature>
<dbReference type="GO" id="GO:0019843">
    <property type="term" value="F:rRNA binding"/>
    <property type="evidence" value="ECO:0007669"/>
    <property type="project" value="UniProtKB-KW"/>
</dbReference>
<dbReference type="Gene3D" id="1.10.40.50">
    <property type="entry name" value="Probable gtpase engc, domain 3"/>
    <property type="match status" value="1"/>
</dbReference>
<evidence type="ECO:0000313" key="7">
    <source>
        <dbReference type="EMBL" id="BCA96849.1"/>
    </source>
</evidence>
<dbReference type="InterPro" id="IPR004881">
    <property type="entry name" value="Ribosome_biogen_GTPase_RsgA"/>
</dbReference>
<feature type="binding site" evidence="3">
    <location>
        <position position="288"/>
    </location>
    <ligand>
        <name>Zn(2+)</name>
        <dbReference type="ChEBI" id="CHEBI:29105"/>
    </ligand>
</feature>
<keyword evidence="1 3" id="KW-0547">Nucleotide-binding</keyword>
<dbReference type="InterPro" id="IPR012340">
    <property type="entry name" value="NA-bd_OB-fold"/>
</dbReference>
<keyword evidence="2 3" id="KW-0342">GTP-binding</keyword>
<keyword evidence="3" id="KW-0378">Hydrolase</keyword>
<dbReference type="Gene3D" id="2.40.50.140">
    <property type="entry name" value="Nucleic acid-binding proteins"/>
    <property type="match status" value="1"/>
</dbReference>
<organism evidence="7 8">
    <name type="scientific">Legionella antarctica</name>
    <dbReference type="NCBI Taxonomy" id="2708020"/>
    <lineage>
        <taxon>Bacteria</taxon>
        <taxon>Pseudomonadati</taxon>
        <taxon>Pseudomonadota</taxon>
        <taxon>Gammaproteobacteria</taxon>
        <taxon>Legionellales</taxon>
        <taxon>Legionellaceae</taxon>
        <taxon>Legionella</taxon>
    </lineage>
</organism>
<dbReference type="SUPFAM" id="SSF50249">
    <property type="entry name" value="Nucleic acid-binding proteins"/>
    <property type="match status" value="1"/>
</dbReference>
<comment type="similarity">
    <text evidence="3">Belongs to the TRAFAC class YlqF/YawG GTPase family. RsgA subfamily.</text>
</comment>
<dbReference type="GO" id="GO:0046872">
    <property type="term" value="F:metal ion binding"/>
    <property type="evidence" value="ECO:0007669"/>
    <property type="project" value="UniProtKB-KW"/>
</dbReference>
<dbReference type="PANTHER" id="PTHR32120:SF11">
    <property type="entry name" value="SMALL RIBOSOMAL SUBUNIT BIOGENESIS GTPASE RSGA 1, MITOCHONDRIAL-RELATED"/>
    <property type="match status" value="1"/>
</dbReference>
<dbReference type="InterPro" id="IPR010914">
    <property type="entry name" value="RsgA_GTPase_dom"/>
</dbReference>
<dbReference type="EC" id="3.6.1.-" evidence="3"/>
<gene>
    <name evidence="3 7" type="primary">rsgA</name>
    <name evidence="7" type="ORF">TUM19329_32100</name>
</gene>
<evidence type="ECO:0000256" key="2">
    <source>
        <dbReference type="ARBA" id="ARBA00023134"/>
    </source>
</evidence>
<evidence type="ECO:0000259" key="5">
    <source>
        <dbReference type="PROSITE" id="PS50936"/>
    </source>
</evidence>
<dbReference type="InterPro" id="IPR030378">
    <property type="entry name" value="G_CP_dom"/>
</dbReference>
<evidence type="ECO:0000256" key="3">
    <source>
        <dbReference type="HAMAP-Rule" id="MF_01820"/>
    </source>
</evidence>
<dbReference type="Pfam" id="PF03193">
    <property type="entry name" value="RsgA_GTPase"/>
    <property type="match status" value="1"/>
</dbReference>
<dbReference type="GO" id="GO:0005525">
    <property type="term" value="F:GTP binding"/>
    <property type="evidence" value="ECO:0007669"/>
    <property type="project" value="UniProtKB-UniRule"/>
</dbReference>
<dbReference type="Gene3D" id="3.40.50.300">
    <property type="entry name" value="P-loop containing nucleotide triphosphate hydrolases"/>
    <property type="match status" value="1"/>
</dbReference>
<dbReference type="NCBIfam" id="NF008931">
    <property type="entry name" value="PRK12288.1"/>
    <property type="match status" value="1"/>
</dbReference>
<feature type="domain" description="CP-type G" evidence="6">
    <location>
        <begin position="99"/>
        <end position="257"/>
    </location>
</feature>
<reference evidence="7" key="1">
    <citation type="journal article" date="2020" name="Microbiol. Resour. Announc.">
        <title>Complete Genome Sequence of Novel Psychrotolerant Legionella Strain TUM19329, Isolated from Antarctic Lake Sediment.</title>
        <authorList>
            <person name="Shimada S."/>
            <person name="Nakai R."/>
            <person name="Aoki K."/>
            <person name="Shimoeda N."/>
            <person name="Ohno G."/>
            <person name="Miyazaki Y."/>
            <person name="Kudoh S."/>
            <person name="Imura S."/>
            <person name="Watanabe K."/>
            <person name="Ishii Y."/>
            <person name="Tateda K."/>
        </authorList>
    </citation>
    <scope>NUCLEOTIDE SEQUENCE [LARGE SCALE GENOMIC DNA]</scope>
    <source>
        <strain evidence="7">TUM19329</strain>
    </source>
</reference>
<dbReference type="InterPro" id="IPR027417">
    <property type="entry name" value="P-loop_NTPase"/>
</dbReference>
<dbReference type="Proteomes" id="UP000502894">
    <property type="component" value="Chromosome"/>
</dbReference>
<accession>A0A6F8T8P4</accession>
<comment type="function">
    <text evidence="3">One of several proteins that assist in the late maturation steps of the functional core of the 30S ribosomal subunit. Helps release RbfA from mature subunits. May play a role in the assembly of ribosomal proteins into the subunit. Circularly permuted GTPase that catalyzes slow GTP hydrolysis, GTPase activity is stimulated by the 30S ribosomal subunit.</text>
</comment>
<comment type="subunit">
    <text evidence="3">Monomer. Associates with 30S ribosomal subunit, binds 16S rRNA.</text>
</comment>
<sequence length="325" mass="36417">MSKRRINKQQLSRIEKNQQTYQETKEHNHDALADGLVITRYSRHVEIEDNEGKRIRCSIRPNLDTLVAGDRIIWQTEGDNQGVVVSLYPRGSTLARPTSAGLKKPVAANITQMIIVIAPKPEISWALLDSYLIMAETLHLHAVILLNKTDLPCDELKAQLLMDYQSLSYPIVMVSKNSSLSFNPLKSALNNQISVFVGQSGVGKSSIIAEILPHEGNIATQEISLGSELGRHTTSNSRYYHLPSGGALIDSPGVREFSLWDIDTNIIAHGYIEFKPYLSQCKFRNCTHINTPHCAIIAALNRGNISMRRYENFIKLCAQFSKTKF</sequence>
<comment type="subcellular location">
    <subcellularLocation>
        <location evidence="3">Cytoplasm</location>
    </subcellularLocation>
</comment>
<proteinExistence type="inferred from homology"/>
<comment type="cofactor">
    <cofactor evidence="3">
        <name>Zn(2+)</name>
        <dbReference type="ChEBI" id="CHEBI:29105"/>
    </cofactor>
    <text evidence="3">Binds 1 zinc ion per subunit.</text>
</comment>
<keyword evidence="3" id="KW-0694">RNA-binding</keyword>
<keyword evidence="3" id="KW-0963">Cytoplasm</keyword>
<dbReference type="PROSITE" id="PS50936">
    <property type="entry name" value="ENGC_GTPASE"/>
    <property type="match status" value="1"/>
</dbReference>
<dbReference type="AlphaFoldDB" id="A0A6F8T8P4"/>
<protein>
    <recommendedName>
        <fullName evidence="3">Small ribosomal subunit biogenesis GTPase RsgA</fullName>
        <ecNumber evidence="3">3.6.1.-</ecNumber>
    </recommendedName>
</protein>
<dbReference type="GO" id="GO:0003924">
    <property type="term" value="F:GTPase activity"/>
    <property type="evidence" value="ECO:0007669"/>
    <property type="project" value="UniProtKB-UniRule"/>
</dbReference>
<feature type="binding site" evidence="3">
    <location>
        <position position="294"/>
    </location>
    <ligand>
        <name>Zn(2+)</name>
        <dbReference type="ChEBI" id="CHEBI:29105"/>
    </ligand>
</feature>
<dbReference type="CDD" id="cd01854">
    <property type="entry name" value="YjeQ_EngC"/>
    <property type="match status" value="1"/>
</dbReference>
<keyword evidence="3" id="KW-0862">Zinc</keyword>
<keyword evidence="3" id="KW-0699">rRNA-binding</keyword>
<dbReference type="EMBL" id="AP022839">
    <property type="protein sequence ID" value="BCA96849.1"/>
    <property type="molecule type" value="Genomic_DNA"/>
</dbReference>
<evidence type="ECO:0000256" key="1">
    <source>
        <dbReference type="ARBA" id="ARBA00022741"/>
    </source>
</evidence>
<dbReference type="KEGG" id="lant:TUM19329_32100"/>
<evidence type="ECO:0000259" key="6">
    <source>
        <dbReference type="PROSITE" id="PS51721"/>
    </source>
</evidence>
<name>A0A6F8T8P4_9GAMM</name>
<keyword evidence="3" id="KW-0690">Ribosome biogenesis</keyword>
<dbReference type="GO" id="GO:0005737">
    <property type="term" value="C:cytoplasm"/>
    <property type="evidence" value="ECO:0007669"/>
    <property type="project" value="UniProtKB-SubCell"/>
</dbReference>
<feature type="binding site" evidence="3">
    <location>
        <position position="286"/>
    </location>
    <ligand>
        <name>Zn(2+)</name>
        <dbReference type="ChEBI" id="CHEBI:29105"/>
    </ligand>
</feature>
<feature type="binding site" evidence="3">
    <location>
        <begin position="198"/>
        <end position="206"/>
    </location>
    <ligand>
        <name>GTP</name>
        <dbReference type="ChEBI" id="CHEBI:37565"/>
    </ligand>
</feature>
<evidence type="ECO:0000313" key="8">
    <source>
        <dbReference type="Proteomes" id="UP000502894"/>
    </source>
</evidence>
<feature type="compositionally biased region" description="Polar residues" evidence="4">
    <location>
        <begin position="8"/>
        <end position="22"/>
    </location>
</feature>
<dbReference type="GO" id="GO:0042274">
    <property type="term" value="P:ribosomal small subunit biogenesis"/>
    <property type="evidence" value="ECO:0007669"/>
    <property type="project" value="UniProtKB-UniRule"/>
</dbReference>
<evidence type="ECO:0000256" key="4">
    <source>
        <dbReference type="SAM" id="MobiDB-lite"/>
    </source>
</evidence>
<dbReference type="PROSITE" id="PS51721">
    <property type="entry name" value="G_CP"/>
    <property type="match status" value="1"/>
</dbReference>
<feature type="domain" description="EngC GTPase" evidence="5">
    <location>
        <begin position="108"/>
        <end position="255"/>
    </location>
</feature>
<dbReference type="HAMAP" id="MF_01820">
    <property type="entry name" value="GTPase_RsgA"/>
    <property type="match status" value="1"/>
</dbReference>
<feature type="region of interest" description="Disordered" evidence="4">
    <location>
        <begin position="1"/>
        <end position="27"/>
    </location>
</feature>
<keyword evidence="8" id="KW-1185">Reference proteome</keyword>
<dbReference type="RefSeq" id="WP_173238067.1">
    <property type="nucleotide sequence ID" value="NZ_AP022839.1"/>
</dbReference>
<dbReference type="SUPFAM" id="SSF52540">
    <property type="entry name" value="P-loop containing nucleoside triphosphate hydrolases"/>
    <property type="match status" value="1"/>
</dbReference>
<keyword evidence="3" id="KW-0479">Metal-binding</keyword>
<dbReference type="PANTHER" id="PTHR32120">
    <property type="entry name" value="SMALL RIBOSOMAL SUBUNIT BIOGENESIS GTPASE RSGA"/>
    <property type="match status" value="1"/>
</dbReference>
<dbReference type="NCBIfam" id="TIGR00157">
    <property type="entry name" value="ribosome small subunit-dependent GTPase A"/>
    <property type="match status" value="1"/>
</dbReference>
<feature type="binding site" evidence="3">
    <location>
        <position position="281"/>
    </location>
    <ligand>
        <name>Zn(2+)</name>
        <dbReference type="ChEBI" id="CHEBI:29105"/>
    </ligand>
</feature>